<evidence type="ECO:0000256" key="1">
    <source>
        <dbReference type="SAM" id="MobiDB-lite"/>
    </source>
</evidence>
<evidence type="ECO:0000313" key="3">
    <source>
        <dbReference type="Proteomes" id="UP000050384"/>
    </source>
</evidence>
<evidence type="ECO:0000313" key="2">
    <source>
        <dbReference type="EMBL" id="KPZ07813.1"/>
    </source>
</evidence>
<feature type="compositionally biased region" description="Basic and acidic residues" evidence="1">
    <location>
        <begin position="1"/>
        <end position="16"/>
    </location>
</feature>
<feature type="region of interest" description="Disordered" evidence="1">
    <location>
        <begin position="1"/>
        <end position="39"/>
    </location>
</feature>
<dbReference type="EMBL" id="LJRI01000278">
    <property type="protein sequence ID" value="KPZ07813.1"/>
    <property type="molecule type" value="Genomic_DNA"/>
</dbReference>
<feature type="region of interest" description="Disordered" evidence="1">
    <location>
        <begin position="67"/>
        <end position="87"/>
    </location>
</feature>
<accession>A0A0Q0C9W1</accession>
<dbReference type="PATRIC" id="fig|264459.3.peg.3085"/>
<sequence length="87" mass="9657">MERQRISANPDREFHYSQDPSCNIPSTWSNQTPHKSGFDDGPHARAGVLLLWLTHTACLRVTELAQLETSPLPPSNQSRSENAMVAG</sequence>
<gene>
    <name evidence="2" type="ORF">ALO94_01731</name>
</gene>
<comment type="caution">
    <text evidence="2">The sequence shown here is derived from an EMBL/GenBank/DDBJ whole genome shotgun (WGS) entry which is preliminary data.</text>
</comment>
<name>A0A0Q0C9W1_PSESX</name>
<reference evidence="2 3" key="1">
    <citation type="submission" date="2015-09" db="EMBL/GenBank/DDBJ databases">
        <title>Genome announcement of multiple Pseudomonas syringae strains.</title>
        <authorList>
            <person name="Thakur S."/>
            <person name="Wang P.W."/>
            <person name="Gong Y."/>
            <person name="Weir B.S."/>
            <person name="Guttman D.S."/>
        </authorList>
    </citation>
    <scope>NUCLEOTIDE SEQUENCE [LARGE SCALE GENOMIC DNA]</scope>
    <source>
        <strain evidence="2 3">ICMP16929</strain>
    </source>
</reference>
<dbReference type="Proteomes" id="UP000050384">
    <property type="component" value="Unassembled WGS sequence"/>
</dbReference>
<proteinExistence type="predicted"/>
<protein>
    <submittedName>
        <fullName evidence="2">Integrase</fullName>
    </submittedName>
</protein>
<dbReference type="AlphaFoldDB" id="A0A0Q0C9W1"/>
<organism evidence="2 3">
    <name type="scientific">Pseudomonas syringae pv. spinaceae</name>
    <dbReference type="NCBI Taxonomy" id="264459"/>
    <lineage>
        <taxon>Bacteria</taxon>
        <taxon>Pseudomonadati</taxon>
        <taxon>Pseudomonadota</taxon>
        <taxon>Gammaproteobacteria</taxon>
        <taxon>Pseudomonadales</taxon>
        <taxon>Pseudomonadaceae</taxon>
        <taxon>Pseudomonas</taxon>
        <taxon>Pseudomonas syringae</taxon>
    </lineage>
</organism>
<feature type="compositionally biased region" description="Polar residues" evidence="1">
    <location>
        <begin position="18"/>
        <end position="34"/>
    </location>
</feature>